<name>A0A7G8Q3W1_9GAMM</name>
<feature type="signal peptide" evidence="1">
    <location>
        <begin position="1"/>
        <end position="19"/>
    </location>
</feature>
<keyword evidence="1" id="KW-0732">Signal</keyword>
<dbReference type="Proteomes" id="UP000515873">
    <property type="component" value="Chromosome"/>
</dbReference>
<dbReference type="KEGG" id="dtl:H8F01_20950"/>
<protein>
    <submittedName>
        <fullName evidence="3">BON domain-containing protein</fullName>
    </submittedName>
</protein>
<evidence type="ECO:0000256" key="1">
    <source>
        <dbReference type="SAM" id="SignalP"/>
    </source>
</evidence>
<dbReference type="AlphaFoldDB" id="A0A7G8Q3W1"/>
<sequence>MKRWMIMGWVWLAMGQAMAFQAAPSSAPPHQAASQVHSSEDARLQAAVRQAIANDASLSDAAHHVVVIVAEGAVVLRGPVKSDAEKSKIDALVRKMAGVKEVTNEIDVKQ</sequence>
<keyword evidence="4" id="KW-1185">Reference proteome</keyword>
<gene>
    <name evidence="3" type="ORF">H8F01_20950</name>
</gene>
<feature type="domain" description="BON" evidence="2">
    <location>
        <begin position="40"/>
        <end position="110"/>
    </location>
</feature>
<evidence type="ECO:0000313" key="3">
    <source>
        <dbReference type="EMBL" id="QNK01469.1"/>
    </source>
</evidence>
<dbReference type="PROSITE" id="PS50914">
    <property type="entry name" value="BON"/>
    <property type="match status" value="1"/>
</dbReference>
<feature type="chain" id="PRO_5028870152" evidence="1">
    <location>
        <begin position="20"/>
        <end position="110"/>
    </location>
</feature>
<accession>A0A7G8Q3W1</accession>
<dbReference type="RefSeq" id="WP_187056931.1">
    <property type="nucleotide sequence ID" value="NZ_CP060412.1"/>
</dbReference>
<dbReference type="Gene3D" id="3.30.1340.30">
    <property type="match status" value="1"/>
</dbReference>
<dbReference type="Pfam" id="PF04972">
    <property type="entry name" value="BON"/>
    <property type="match status" value="1"/>
</dbReference>
<proteinExistence type="predicted"/>
<evidence type="ECO:0000313" key="4">
    <source>
        <dbReference type="Proteomes" id="UP000515873"/>
    </source>
</evidence>
<evidence type="ECO:0000259" key="2">
    <source>
        <dbReference type="PROSITE" id="PS50914"/>
    </source>
</evidence>
<dbReference type="InterPro" id="IPR007055">
    <property type="entry name" value="BON_dom"/>
</dbReference>
<reference evidence="3 4" key="1">
    <citation type="submission" date="2020-08" db="EMBL/GenBank/DDBJ databases">
        <title>Dyella sp. G9 isolated from forest soil.</title>
        <authorList>
            <person name="Fu J."/>
            <person name="Qiu L."/>
        </authorList>
    </citation>
    <scope>NUCLEOTIDE SEQUENCE [LARGE SCALE GENOMIC DNA]</scope>
    <source>
        <strain evidence="3 4">G9</strain>
    </source>
</reference>
<dbReference type="EMBL" id="CP060412">
    <property type="protein sequence ID" value="QNK01469.1"/>
    <property type="molecule type" value="Genomic_DNA"/>
</dbReference>
<organism evidence="3 4">
    <name type="scientific">Dyella telluris</name>
    <dbReference type="NCBI Taxonomy" id="2763498"/>
    <lineage>
        <taxon>Bacteria</taxon>
        <taxon>Pseudomonadati</taxon>
        <taxon>Pseudomonadota</taxon>
        <taxon>Gammaproteobacteria</taxon>
        <taxon>Lysobacterales</taxon>
        <taxon>Rhodanobacteraceae</taxon>
        <taxon>Dyella</taxon>
    </lineage>
</organism>